<accession>A0A9W6PBV5</accession>
<proteinExistence type="predicted"/>
<dbReference type="EMBL" id="BSRX01000001">
    <property type="protein sequence ID" value="GLW52113.1"/>
    <property type="molecule type" value="Genomic_DNA"/>
</dbReference>
<organism evidence="1 2">
    <name type="scientific">Kitasatospora phosalacinea</name>
    <dbReference type="NCBI Taxonomy" id="2065"/>
    <lineage>
        <taxon>Bacteria</taxon>
        <taxon>Bacillati</taxon>
        <taxon>Actinomycetota</taxon>
        <taxon>Actinomycetes</taxon>
        <taxon>Kitasatosporales</taxon>
        <taxon>Streptomycetaceae</taxon>
        <taxon>Kitasatospora</taxon>
    </lineage>
</organism>
<dbReference type="Proteomes" id="UP001165143">
    <property type="component" value="Unassembled WGS sequence"/>
</dbReference>
<dbReference type="InterPro" id="IPR045684">
    <property type="entry name" value="DUF6191"/>
</dbReference>
<name>A0A9W6PBV5_9ACTN</name>
<sequence length="90" mass="10322">MELVVLLLFLVMVSERLWRWARKVKDRGTSISQAGLDDFHAAFQASKRAQIEQRESEQMLRDEEGDAAPPARRIDLVSGKVTITVEPDRR</sequence>
<reference evidence="1" key="1">
    <citation type="submission" date="2023-02" db="EMBL/GenBank/DDBJ databases">
        <title>Kitasatospora phosalacinea NBRC 14362.</title>
        <authorList>
            <person name="Ichikawa N."/>
            <person name="Sato H."/>
            <person name="Tonouchi N."/>
        </authorList>
    </citation>
    <scope>NUCLEOTIDE SEQUENCE</scope>
    <source>
        <strain evidence="1">NBRC 14362</strain>
    </source>
</reference>
<dbReference type="OrthoDB" id="3692692at2"/>
<evidence type="ECO:0000313" key="1">
    <source>
        <dbReference type="EMBL" id="GLW52113.1"/>
    </source>
</evidence>
<dbReference type="AlphaFoldDB" id="A0A9W6PBV5"/>
<gene>
    <name evidence="1" type="ORF">Kpho01_01240</name>
</gene>
<dbReference type="RefSeq" id="WP_033257249.1">
    <property type="nucleotide sequence ID" value="NZ_BSRX01000001.1"/>
</dbReference>
<dbReference type="Pfam" id="PF19690">
    <property type="entry name" value="DUF6191"/>
    <property type="match status" value="1"/>
</dbReference>
<evidence type="ECO:0000313" key="2">
    <source>
        <dbReference type="Proteomes" id="UP001165143"/>
    </source>
</evidence>
<comment type="caution">
    <text evidence="1">The sequence shown here is derived from an EMBL/GenBank/DDBJ whole genome shotgun (WGS) entry which is preliminary data.</text>
</comment>
<protein>
    <submittedName>
        <fullName evidence="1">Uncharacterized protein</fullName>
    </submittedName>
</protein>